<dbReference type="GO" id="GO:0015074">
    <property type="term" value="P:DNA integration"/>
    <property type="evidence" value="ECO:0007669"/>
    <property type="project" value="InterPro"/>
</dbReference>
<evidence type="ECO:0000313" key="3">
    <source>
        <dbReference type="Proteomes" id="UP000003019"/>
    </source>
</evidence>
<organism evidence="2 3">
    <name type="scientific">Neisseria shayeganii 871</name>
    <dbReference type="NCBI Taxonomy" id="1032488"/>
    <lineage>
        <taxon>Bacteria</taxon>
        <taxon>Pseudomonadati</taxon>
        <taxon>Pseudomonadota</taxon>
        <taxon>Betaproteobacteria</taxon>
        <taxon>Neisseriales</taxon>
        <taxon>Neisseriaceae</taxon>
        <taxon>Neisseria</taxon>
    </lineage>
</organism>
<dbReference type="InterPro" id="IPR001584">
    <property type="entry name" value="Integrase_cat-core"/>
</dbReference>
<accession>G4CJH9</accession>
<name>G4CJH9_9NEIS</name>
<dbReference type="RefSeq" id="WP_009119458.1">
    <property type="nucleotide sequence ID" value="NZ_JH164926.1"/>
</dbReference>
<dbReference type="STRING" id="1032488.HMPREF9371_1769"/>
<dbReference type="AlphaFoldDB" id="G4CJH9"/>
<dbReference type="Gene3D" id="3.30.420.10">
    <property type="entry name" value="Ribonuclease H-like superfamily/Ribonuclease H"/>
    <property type="match status" value="1"/>
</dbReference>
<feature type="domain" description="Integrase catalytic" evidence="1">
    <location>
        <begin position="150"/>
        <end position="354"/>
    </location>
</feature>
<comment type="caution">
    <text evidence="2">The sequence shown here is derived from an EMBL/GenBank/DDBJ whole genome shotgun (WGS) entry which is preliminary data.</text>
</comment>
<reference evidence="2 3" key="1">
    <citation type="submission" date="2011-05" db="EMBL/GenBank/DDBJ databases">
        <authorList>
            <person name="Muzny D."/>
            <person name="Qin X."/>
            <person name="Deng J."/>
            <person name="Jiang H."/>
            <person name="Liu Y."/>
            <person name="Qu J."/>
            <person name="Song X.-Z."/>
            <person name="Zhang L."/>
            <person name="Thornton R."/>
            <person name="Coyle M."/>
            <person name="Francisco L."/>
            <person name="Jackson L."/>
            <person name="Javaid M."/>
            <person name="Korchina V."/>
            <person name="Kovar C."/>
            <person name="Mata R."/>
            <person name="Mathew T."/>
            <person name="Ngo R."/>
            <person name="Nguyen L."/>
            <person name="Nguyen N."/>
            <person name="Okwuonu G."/>
            <person name="Ongeri F."/>
            <person name="Pham C."/>
            <person name="Simmons D."/>
            <person name="Wilczek-Boney K."/>
            <person name="Hale W."/>
            <person name="Jakkamsetti A."/>
            <person name="Pham P."/>
            <person name="Ruth R."/>
            <person name="San Lucas F."/>
            <person name="Warren J."/>
            <person name="Zhang J."/>
            <person name="Zhao Z."/>
            <person name="Zhou C."/>
            <person name="Zhu D."/>
            <person name="Lee S."/>
            <person name="Bess C."/>
            <person name="Blankenburg K."/>
            <person name="Forbes L."/>
            <person name="Fu Q."/>
            <person name="Gubbala S."/>
            <person name="Hirani K."/>
            <person name="Jayaseelan J.C."/>
            <person name="Lara F."/>
            <person name="Munidasa M."/>
            <person name="Palculict T."/>
            <person name="Patil S."/>
            <person name="Pu L.-L."/>
            <person name="Saada N."/>
            <person name="Tang L."/>
            <person name="Weissenberger G."/>
            <person name="Zhu Y."/>
            <person name="Hemphill L."/>
            <person name="Shang Y."/>
            <person name="Youmans B."/>
            <person name="Ayvaz T."/>
            <person name="Ross M."/>
            <person name="Santibanez J."/>
            <person name="Aqrawi P."/>
            <person name="Gross S."/>
            <person name="Joshi V."/>
            <person name="Fowler G."/>
            <person name="Nazareth L."/>
            <person name="Reid J."/>
            <person name="Worley K."/>
            <person name="Petrosino J."/>
            <person name="Highlander S."/>
            <person name="Gibbs R."/>
        </authorList>
    </citation>
    <scope>NUCLEOTIDE SEQUENCE [LARGE SCALE GENOMIC DNA]</scope>
    <source>
        <strain evidence="2 3">871</strain>
    </source>
</reference>
<proteinExistence type="predicted"/>
<keyword evidence="3" id="KW-1185">Reference proteome</keyword>
<dbReference type="EMBL" id="AGAY01000061">
    <property type="protein sequence ID" value="EGY52030.1"/>
    <property type="molecule type" value="Genomic_DNA"/>
</dbReference>
<evidence type="ECO:0000259" key="1">
    <source>
        <dbReference type="PROSITE" id="PS50994"/>
    </source>
</evidence>
<dbReference type="Proteomes" id="UP000003019">
    <property type="component" value="Unassembled WGS sequence"/>
</dbReference>
<dbReference type="HOGENOM" id="CLU_019645_0_0_4"/>
<protein>
    <submittedName>
        <fullName evidence="2">Phage associated protein</fullName>
    </submittedName>
</protein>
<dbReference type="InterPro" id="IPR012337">
    <property type="entry name" value="RNaseH-like_sf"/>
</dbReference>
<gene>
    <name evidence="2" type="ORF">HMPREF9371_1769</name>
</gene>
<dbReference type="PATRIC" id="fig|1032488.3.peg.1676"/>
<dbReference type="GO" id="GO:0003676">
    <property type="term" value="F:nucleic acid binding"/>
    <property type="evidence" value="ECO:0007669"/>
    <property type="project" value="InterPro"/>
</dbReference>
<sequence length="595" mass="67136">MAALILPQKLAEIANHAATLPHGSKSAYVKAQAALLGVSYQTLHRKLKADTVKPPRKRRSDAGAIALSLEDARMISAALMITPRNNGKQLVSVERAVEMLIANNEIDPVRVDKETGEVTHLSAGTICRALKHYHLHPKQLNQPDPVNTMQSLHPNHCWQIDASLCVLFYLPSKEKRGQSELTFMDAAEFYKNKPHNLERIVLDRVWRYVVYDHCSGCIFVWYVFGGENSENLCETFIQAMQPKADRSRFPFCGVPKMVMLDPGSANTGYGFTNLCKQMGIRVQINKPGQPRAKGGVENANNLVETQFEGWLKFKRIDSIEQLQNFAERWMVYFNSEREHSRHGMTRFTAWQKIKAEQLVLPPPAEYCRELVLSRPETRKVKSDLTIGFNSKVYDVREVPFVMVGETLTIAKNPWQQGSVRVQRFDADGREYWQEVPEVAFNGWGFRSDAAVIGEEYKPHADTPAQTNKKELEKLAYGAATLEEAAAKRKKKALPFNGRLDPFAHQEQALASNKVAYLPKQGTQMDYNRMEVAEQVLSKVELAKLLKPRVEAEGGNWAEAAKTLLRLYPDGVPESQIEEVFNRLKTSGSLKLVKGA</sequence>
<evidence type="ECO:0000313" key="2">
    <source>
        <dbReference type="EMBL" id="EGY52030.1"/>
    </source>
</evidence>
<dbReference type="PROSITE" id="PS50994">
    <property type="entry name" value="INTEGRASE"/>
    <property type="match status" value="1"/>
</dbReference>
<dbReference type="SUPFAM" id="SSF53098">
    <property type="entry name" value="Ribonuclease H-like"/>
    <property type="match status" value="1"/>
</dbReference>
<dbReference type="PANTHER" id="PTHR35004">
    <property type="entry name" value="TRANSPOSASE RV3428C-RELATED"/>
    <property type="match status" value="1"/>
</dbReference>
<dbReference type="InterPro" id="IPR036397">
    <property type="entry name" value="RNaseH_sf"/>
</dbReference>
<dbReference type="PANTHER" id="PTHR35004:SF7">
    <property type="entry name" value="INTEGRASE PROTEIN"/>
    <property type="match status" value="1"/>
</dbReference>